<feature type="region of interest" description="Disordered" evidence="1">
    <location>
        <begin position="1"/>
        <end position="24"/>
    </location>
</feature>
<sequence>MEKFGKIDRNGRGCARQPSEAETSDDAKCSAFSLIKGPLTGTFLSPGASRWDGFGGFVLPIKD</sequence>
<dbReference type="AlphaFoldDB" id="A0A7R9GV44"/>
<organism evidence="2">
    <name type="scientific">Timema cristinae</name>
    <name type="common">Walking stick</name>
    <dbReference type="NCBI Taxonomy" id="61476"/>
    <lineage>
        <taxon>Eukaryota</taxon>
        <taxon>Metazoa</taxon>
        <taxon>Ecdysozoa</taxon>
        <taxon>Arthropoda</taxon>
        <taxon>Hexapoda</taxon>
        <taxon>Insecta</taxon>
        <taxon>Pterygota</taxon>
        <taxon>Neoptera</taxon>
        <taxon>Polyneoptera</taxon>
        <taxon>Phasmatodea</taxon>
        <taxon>Timematodea</taxon>
        <taxon>Timematoidea</taxon>
        <taxon>Timematidae</taxon>
        <taxon>Timema</taxon>
    </lineage>
</organism>
<proteinExistence type="predicted"/>
<dbReference type="EMBL" id="OC317291">
    <property type="protein sequence ID" value="CAD7395935.1"/>
    <property type="molecule type" value="Genomic_DNA"/>
</dbReference>
<protein>
    <submittedName>
        <fullName evidence="2">Uncharacterized protein</fullName>
    </submittedName>
</protein>
<name>A0A7R9GV44_TIMCR</name>
<accession>A0A7R9GV44</accession>
<evidence type="ECO:0000313" key="2">
    <source>
        <dbReference type="EMBL" id="CAD7395935.1"/>
    </source>
</evidence>
<evidence type="ECO:0000256" key="1">
    <source>
        <dbReference type="SAM" id="MobiDB-lite"/>
    </source>
</evidence>
<gene>
    <name evidence="2" type="ORF">TCEB3V08_LOCUS3387</name>
</gene>
<feature type="compositionally biased region" description="Basic and acidic residues" evidence="1">
    <location>
        <begin position="1"/>
        <end position="11"/>
    </location>
</feature>
<reference evidence="2" key="1">
    <citation type="submission" date="2020-11" db="EMBL/GenBank/DDBJ databases">
        <authorList>
            <person name="Tran Van P."/>
        </authorList>
    </citation>
    <scope>NUCLEOTIDE SEQUENCE</scope>
</reference>